<comment type="cofactor">
    <cofactor evidence="8">
        <name>Zn(2+)</name>
        <dbReference type="ChEBI" id="CHEBI:29105"/>
    </cofactor>
</comment>
<dbReference type="Gene3D" id="3.20.20.330">
    <property type="entry name" value="Homocysteine-binding-like domain"/>
    <property type="match status" value="1"/>
</dbReference>
<dbReference type="AlphaFoldDB" id="A0A6A8LJQ1"/>
<proteinExistence type="predicted"/>
<dbReference type="SUPFAM" id="SSF51730">
    <property type="entry name" value="FAD-linked oxidoreductase"/>
    <property type="match status" value="1"/>
</dbReference>
<dbReference type="EC" id="1.5.1.20" evidence="10"/>
<feature type="binding site" evidence="8">
    <location>
        <position position="266"/>
    </location>
    <ligand>
        <name>Zn(2+)</name>
        <dbReference type="ChEBI" id="CHEBI:29105"/>
    </ligand>
</feature>
<reference evidence="10" key="1">
    <citation type="submission" date="2019-11" db="EMBL/GenBank/DDBJ databases">
        <title>Draft Genome Sequence of Plant Growth-Promoting Rhizosphere-Associated Bacteria.</title>
        <authorList>
            <person name="Vasilyev I.Y."/>
            <person name="Radchenko V."/>
            <person name="Ilnitskaya E.V."/>
        </authorList>
    </citation>
    <scope>NUCLEOTIDE SEQUENCE</scope>
    <source>
        <strain evidence="10">VRA_517_n</strain>
    </source>
</reference>
<dbReference type="FunFam" id="3.20.20.220:FF:000007">
    <property type="entry name" value="Bifunctional homocysteine S-methyltransferase/methylenetetrahydrofolate reductase"/>
    <property type="match status" value="1"/>
</dbReference>
<gene>
    <name evidence="10" type="ORF">GKC39_08375</name>
</gene>
<dbReference type="GO" id="GO:0006555">
    <property type="term" value="P:methionine metabolic process"/>
    <property type="evidence" value="ECO:0007669"/>
    <property type="project" value="InterPro"/>
</dbReference>
<sequence>MGLLQDLKERILIGDGAMGTLLYSYGIDRCFEELNVSKPEEIKRIHKAYVEAGADIIQTNTYGANFIKLSRYGLEDETKKINQEAVRIARASSDGAYVLGTMGGIRTFNKNAYSLEEIKRSFREQLYLLLHEEPDGLLLETYYDLEEAREVLKIARKETELPIMLNVSMHEQGVLQDGTPLREALRSIADLGADITGINCRLGPYHMIEALTEVPIFRDTYLSVYPNSSLPSLEEGRLVYDTDDAYFRESAVQFRTQGARIIGGCCGTTPNHIRAMAEAVRGLSPVTDKEVKIRREEEVISVRNERTEPGLNEIAAQKRSIIVELDPPKKLNFDKFLQAATELKETGIEALTLADNSLATPRISNAACGSLLKERLDIRSLVHITCRDRNIIGLQSHLMGLDTLGLTDILAITGDPSKIGDFPGATSVYDLTSFDLIRLIKQFNEGISLSGKPLGKKTNFSVAGAFNPNVRHLDKAVKRLEKKIECGADYFVSQPVYSEQQLIDIHHETKHLKTPVYIGIMPLTSSRNAEFIHHEIPGIKLSDSIREKMALAGEDKQKQKAEGLAIAKSLLDTACELFNGIYLITPFLRSDLTSELAAYIKQKDEKRADVYLH</sequence>
<evidence type="ECO:0000256" key="4">
    <source>
        <dbReference type="ARBA" id="ARBA00022630"/>
    </source>
</evidence>
<dbReference type="Pfam" id="PF02219">
    <property type="entry name" value="MTHFR"/>
    <property type="match status" value="1"/>
</dbReference>
<dbReference type="InterPro" id="IPR029041">
    <property type="entry name" value="FAD-linked_oxidoreductase-like"/>
</dbReference>
<evidence type="ECO:0000256" key="8">
    <source>
        <dbReference type="PROSITE-ProRule" id="PRU00333"/>
    </source>
</evidence>
<dbReference type="SUPFAM" id="SSF82282">
    <property type="entry name" value="Homocysteine S-methyltransferase"/>
    <property type="match status" value="1"/>
</dbReference>
<keyword evidence="3 8" id="KW-0489">Methyltransferase</keyword>
<accession>A0A6A8LJQ1</accession>
<dbReference type="PANTHER" id="PTHR11103">
    <property type="entry name" value="SLR1189 PROTEIN"/>
    <property type="match status" value="1"/>
</dbReference>
<dbReference type="InterPro" id="IPR003726">
    <property type="entry name" value="HCY_dom"/>
</dbReference>
<evidence type="ECO:0000256" key="1">
    <source>
        <dbReference type="ARBA" id="ARBA00001974"/>
    </source>
</evidence>
<name>A0A6A8LJQ1_BACVE</name>
<dbReference type="Gene3D" id="3.20.20.220">
    <property type="match status" value="1"/>
</dbReference>
<feature type="binding site" evidence="8">
    <location>
        <position position="265"/>
    </location>
    <ligand>
        <name>Zn(2+)</name>
        <dbReference type="ChEBI" id="CHEBI:29105"/>
    </ligand>
</feature>
<protein>
    <submittedName>
        <fullName evidence="10">Bifunctional homocysteine S-methyltransferase/methylenetetrahydrofolate reductase</fullName>
        <ecNumber evidence="10">1.5.1.20</ecNumber>
        <ecNumber evidence="10">2.1.1.10</ecNumber>
    </submittedName>
</protein>
<dbReference type="UniPathway" id="UPA00193"/>
<dbReference type="Pfam" id="PF02574">
    <property type="entry name" value="S-methyl_trans"/>
    <property type="match status" value="1"/>
</dbReference>
<dbReference type="EMBL" id="WKKV01000003">
    <property type="protein sequence ID" value="MSE02079.1"/>
    <property type="molecule type" value="Genomic_DNA"/>
</dbReference>
<keyword evidence="8" id="KW-0862">Zinc</keyword>
<evidence type="ECO:0000256" key="5">
    <source>
        <dbReference type="ARBA" id="ARBA00022679"/>
    </source>
</evidence>
<organism evidence="10">
    <name type="scientific">Bacillus velezensis</name>
    <dbReference type="NCBI Taxonomy" id="492670"/>
    <lineage>
        <taxon>Bacteria</taxon>
        <taxon>Bacillati</taxon>
        <taxon>Bacillota</taxon>
        <taxon>Bacilli</taxon>
        <taxon>Bacillales</taxon>
        <taxon>Bacillaceae</taxon>
        <taxon>Bacillus</taxon>
        <taxon>Bacillus amyloliquefaciens group</taxon>
    </lineage>
</organism>
<keyword evidence="4" id="KW-0285">Flavoprotein</keyword>
<dbReference type="NCBIfam" id="NF006396">
    <property type="entry name" value="PRK08645.1"/>
    <property type="match status" value="1"/>
</dbReference>
<comment type="caution">
    <text evidence="10">The sequence shown here is derived from an EMBL/GenBank/DDBJ whole genome shotgun (WGS) entry which is preliminary data.</text>
</comment>
<keyword evidence="7 10" id="KW-0560">Oxidoreductase</keyword>
<feature type="binding site" evidence="8">
    <location>
        <position position="200"/>
    </location>
    <ligand>
        <name>Zn(2+)</name>
        <dbReference type="ChEBI" id="CHEBI:29105"/>
    </ligand>
</feature>
<dbReference type="GO" id="GO:0004489">
    <property type="term" value="F:methylenetetrahydrofolate reductase [NAD(P)H] activity"/>
    <property type="evidence" value="ECO:0007669"/>
    <property type="project" value="UniProtKB-EC"/>
</dbReference>
<evidence type="ECO:0000256" key="7">
    <source>
        <dbReference type="ARBA" id="ARBA00023002"/>
    </source>
</evidence>
<dbReference type="RefSeq" id="WP_025851998.1">
    <property type="nucleotide sequence ID" value="NZ_BPWC01000002.1"/>
</dbReference>
<keyword evidence="8" id="KW-0479">Metal-binding</keyword>
<comment type="cofactor">
    <cofactor evidence="1">
        <name>FAD</name>
        <dbReference type="ChEBI" id="CHEBI:57692"/>
    </cofactor>
</comment>
<keyword evidence="6" id="KW-0274">FAD</keyword>
<dbReference type="InterPro" id="IPR036589">
    <property type="entry name" value="HCY_dom_sf"/>
</dbReference>
<dbReference type="EC" id="2.1.1.10" evidence="10"/>
<evidence type="ECO:0000256" key="3">
    <source>
        <dbReference type="ARBA" id="ARBA00022603"/>
    </source>
</evidence>
<dbReference type="GO" id="GO:0046872">
    <property type="term" value="F:metal ion binding"/>
    <property type="evidence" value="ECO:0007669"/>
    <property type="project" value="UniProtKB-KW"/>
</dbReference>
<evidence type="ECO:0000259" key="9">
    <source>
        <dbReference type="PROSITE" id="PS50970"/>
    </source>
</evidence>
<dbReference type="GO" id="GO:0035999">
    <property type="term" value="P:tetrahydrofolate interconversion"/>
    <property type="evidence" value="ECO:0007669"/>
    <property type="project" value="UniProtKB-UniPathway"/>
</dbReference>
<dbReference type="PANTHER" id="PTHR11103:SF18">
    <property type="entry name" value="SLR1189 PROTEIN"/>
    <property type="match status" value="1"/>
</dbReference>
<dbReference type="InterPro" id="IPR003171">
    <property type="entry name" value="Mehydrof_redctse-like"/>
</dbReference>
<dbReference type="GO" id="GO:0008168">
    <property type="term" value="F:methyltransferase activity"/>
    <property type="evidence" value="ECO:0007669"/>
    <property type="project" value="UniProtKB-UniRule"/>
</dbReference>
<keyword evidence="5 8" id="KW-0808">Transferase</keyword>
<feature type="domain" description="Hcy-binding" evidence="9">
    <location>
        <begin position="1"/>
        <end position="280"/>
    </location>
</feature>
<dbReference type="GO" id="GO:0032259">
    <property type="term" value="P:methylation"/>
    <property type="evidence" value="ECO:0007669"/>
    <property type="project" value="UniProtKB-KW"/>
</dbReference>
<dbReference type="CDD" id="cd00537">
    <property type="entry name" value="MTHFR"/>
    <property type="match status" value="1"/>
</dbReference>
<evidence type="ECO:0000256" key="2">
    <source>
        <dbReference type="ARBA" id="ARBA00004777"/>
    </source>
</evidence>
<evidence type="ECO:0000313" key="10">
    <source>
        <dbReference type="EMBL" id="MSE02079.1"/>
    </source>
</evidence>
<comment type="pathway">
    <text evidence="2">One-carbon metabolism; tetrahydrofolate interconversion.</text>
</comment>
<dbReference type="PROSITE" id="PS50970">
    <property type="entry name" value="HCY"/>
    <property type="match status" value="1"/>
</dbReference>
<evidence type="ECO:0000256" key="6">
    <source>
        <dbReference type="ARBA" id="ARBA00022827"/>
    </source>
</evidence>